<protein>
    <recommendedName>
        <fullName evidence="3">Nucleotidyltransferase</fullName>
    </recommendedName>
</protein>
<gene>
    <name evidence="1" type="ORF">GJJ30_22315</name>
</gene>
<evidence type="ECO:0000313" key="2">
    <source>
        <dbReference type="Proteomes" id="UP000441754"/>
    </source>
</evidence>
<dbReference type="InterPro" id="IPR043519">
    <property type="entry name" value="NT_sf"/>
</dbReference>
<keyword evidence="2" id="KW-1185">Reference proteome</keyword>
<dbReference type="EMBL" id="WJXZ01000014">
    <property type="protein sequence ID" value="MRS64048.1"/>
    <property type="molecule type" value="Genomic_DNA"/>
</dbReference>
<evidence type="ECO:0000313" key="1">
    <source>
        <dbReference type="EMBL" id="MRS64048.1"/>
    </source>
</evidence>
<dbReference type="OrthoDB" id="121150at2"/>
<comment type="caution">
    <text evidence="1">The sequence shown here is derived from an EMBL/GenBank/DDBJ whole genome shotgun (WGS) entry which is preliminary data.</text>
</comment>
<accession>A0A7K0ERJ6</accession>
<dbReference type="SUPFAM" id="SSF81301">
    <property type="entry name" value="Nucleotidyltransferase"/>
    <property type="match status" value="1"/>
</dbReference>
<reference evidence="1 2" key="1">
    <citation type="journal article" date="2018" name="Antonie Van Leeuwenhoek">
        <title>Larkinella terrae sp. nov., isolated from soil on Jeju Island, South Korea.</title>
        <authorList>
            <person name="Ten L.N."/>
            <person name="Jeon J."/>
            <person name="Park S.J."/>
            <person name="Park S."/>
            <person name="Lee S.Y."/>
            <person name="Kim M.K."/>
            <person name="Jung H.Y."/>
        </authorList>
    </citation>
    <scope>NUCLEOTIDE SEQUENCE [LARGE SCALE GENOMIC DNA]</scope>
    <source>
        <strain evidence="1 2">KCTC 52001</strain>
    </source>
</reference>
<evidence type="ECO:0008006" key="3">
    <source>
        <dbReference type="Google" id="ProtNLM"/>
    </source>
</evidence>
<organism evidence="1 2">
    <name type="scientific">Larkinella terrae</name>
    <dbReference type="NCBI Taxonomy" id="2025311"/>
    <lineage>
        <taxon>Bacteria</taxon>
        <taxon>Pseudomonadati</taxon>
        <taxon>Bacteroidota</taxon>
        <taxon>Cytophagia</taxon>
        <taxon>Cytophagales</taxon>
        <taxon>Spirosomataceae</taxon>
        <taxon>Larkinella</taxon>
    </lineage>
</organism>
<dbReference type="RefSeq" id="WP_154177418.1">
    <property type="nucleotide sequence ID" value="NZ_WJXZ01000014.1"/>
</dbReference>
<dbReference type="AlphaFoldDB" id="A0A7K0ERJ6"/>
<name>A0A7K0ERJ6_9BACT</name>
<dbReference type="Gene3D" id="3.30.460.40">
    <property type="match status" value="1"/>
</dbReference>
<proteinExistence type="predicted"/>
<dbReference type="Proteomes" id="UP000441754">
    <property type="component" value="Unassembled WGS sequence"/>
</dbReference>
<sequence length="166" mass="19432">MAYDDSDHNIFEIFKRNKVEYMVVGGFAVSYYGDYRKSVNQEGKIVDKPDLDFWYNPSYVNYYRLLDALQELGRDVAKYKEEASPDPKRSVFKYEFDDYTLDILPGIKAPLKFSEAYARRKVIESNGIEISFISFDDLIKDKQALGRQKDFDDIENLRKNNPSKTS</sequence>